<keyword evidence="7" id="KW-1185">Reference proteome</keyword>
<evidence type="ECO:0000256" key="2">
    <source>
        <dbReference type="ARBA" id="ARBA00011322"/>
    </source>
</evidence>
<dbReference type="InterPro" id="IPR027417">
    <property type="entry name" value="P-loop_NTPase"/>
</dbReference>
<feature type="coiled-coil region" evidence="4">
    <location>
        <begin position="791"/>
        <end position="849"/>
    </location>
</feature>
<evidence type="ECO:0000256" key="3">
    <source>
        <dbReference type="ARBA" id="ARBA00013368"/>
    </source>
</evidence>
<dbReference type="GO" id="GO:0006302">
    <property type="term" value="P:double-strand break repair"/>
    <property type="evidence" value="ECO:0007669"/>
    <property type="project" value="InterPro"/>
</dbReference>
<accession>A0A562QN36</accession>
<name>A0A562QN36_9BACI</name>
<evidence type="ECO:0000256" key="1">
    <source>
        <dbReference type="ARBA" id="ARBA00006930"/>
    </source>
</evidence>
<comment type="caution">
    <text evidence="6">The sequence shown here is derived from an EMBL/GenBank/DDBJ whole genome shotgun (WGS) entry which is preliminary data.</text>
</comment>
<reference evidence="6 7" key="1">
    <citation type="journal article" date="2015" name="Stand. Genomic Sci.">
        <title>Genomic Encyclopedia of Bacterial and Archaeal Type Strains, Phase III: the genomes of soil and plant-associated and newly described type strains.</title>
        <authorList>
            <person name="Whitman W.B."/>
            <person name="Woyke T."/>
            <person name="Klenk H.P."/>
            <person name="Zhou Y."/>
            <person name="Lilburn T.G."/>
            <person name="Beck B.J."/>
            <person name="De Vos P."/>
            <person name="Vandamme P."/>
            <person name="Eisen J.A."/>
            <person name="Garrity G."/>
            <person name="Hugenholtz P."/>
            <person name="Kyrpides N.C."/>
        </authorList>
    </citation>
    <scope>NUCLEOTIDE SEQUENCE [LARGE SCALE GENOMIC DNA]</scope>
    <source>
        <strain evidence="6 7">CGMCC 1.10116</strain>
    </source>
</reference>
<evidence type="ECO:0000313" key="7">
    <source>
        <dbReference type="Proteomes" id="UP000315711"/>
    </source>
</evidence>
<dbReference type="OrthoDB" id="9795626at2"/>
<feature type="domain" description="Rad50/SbcC-type AAA" evidence="5">
    <location>
        <begin position="5"/>
        <end position="216"/>
    </location>
</feature>
<gene>
    <name evidence="6" type="ORF">IQ10_01506</name>
</gene>
<dbReference type="RefSeq" id="WP_144449819.1">
    <property type="nucleotide sequence ID" value="NZ_VLKZ01000003.1"/>
</dbReference>
<dbReference type="Proteomes" id="UP000315711">
    <property type="component" value="Unassembled WGS sequence"/>
</dbReference>
<dbReference type="AlphaFoldDB" id="A0A562QN36"/>
<comment type="subunit">
    <text evidence="2">Heterodimer of SbcC and SbcD.</text>
</comment>
<dbReference type="GO" id="GO:0004527">
    <property type="term" value="F:exonuclease activity"/>
    <property type="evidence" value="ECO:0007669"/>
    <property type="project" value="UniProtKB-KW"/>
</dbReference>
<evidence type="ECO:0000313" key="6">
    <source>
        <dbReference type="EMBL" id="TWI58172.1"/>
    </source>
</evidence>
<dbReference type="Gene3D" id="3.40.50.300">
    <property type="entry name" value="P-loop containing nucleotide triphosphate hydrolases"/>
    <property type="match status" value="2"/>
</dbReference>
<dbReference type="PANTHER" id="PTHR32114:SF2">
    <property type="entry name" value="ABC TRANSPORTER ABCH.3"/>
    <property type="match status" value="1"/>
</dbReference>
<feature type="coiled-coil region" evidence="4">
    <location>
        <begin position="611"/>
        <end position="708"/>
    </location>
</feature>
<comment type="similarity">
    <text evidence="1">Belongs to the SMC family. SbcC subfamily.</text>
</comment>
<sequence length="1030" mass="118846">MKPIKLTITAFGPYKHSETIDFKELNEQRLFVISGNTGAGKTSIFDAICFALYGDASGEDREDAKMLRSQFATDEESTSVDFEFELRRRTYRVFRQMAHVKGTNKTATGDKYEIYETTGESEVLLVDRLTVGNVNQKIQDIIGLTKDQFKQIVMLPQGEFRKLLTSDTENKEEILRKIFKTGLYQSMTERLNEKRITSQKQYEAKKQERDLYIKNVEKSLPKREDSLLMQVFEQENYNTHQVIEALAAEMTHYKEEATKQKSLHDEHKKKLQEQTNHYHQAKTVNERFDALSNMQQQKEDMEQQHPLVQAKEKKLQQAVKASQIDIHEDHYLAVKSELVELKQTLEAQALELEHADKELTLAEVAYKEEEQKETEREQATLSVSKLHEYIPDVTGLDKKKQELAKLEKEVEQLKEKANHLNTELQENKNEKSNLSHKIKELEASVKSLPEKTEQLLEVREQVKALQECIDLTTKQTELSIVAFKTEAILGNVKEEYKELETKWIEGQASILAEHLHDGAACPVCGSHEHPNKAELSEEIPTKEMLENKRSEKDEVERAFFSSQAELGTITSQIETKEQELRKLGIEPSVMKATLENVLNHEQDLQTEITRQKADQQTLDQCQDKLAQVEETIEQLEVNKNLNEKQWNETLSTCKTEQALYDQRFGTIPEELQSLEALQEEIKQAEQAKQTLEQKWKTVQEQLTRAKERMLTMKTKVESFTNQHKTTSEKLEKALTTFKEALLEADFQTEEDYTSSKMTKTEREALTNEIDSFKTDFTSIKKQITGLETELQDKERFNLVTLEEQLRMLEEEIEKMRSELTQVEHHLTTAEDANKNILAASEQVKEAEENFYLHKDLYDVVRGDNNKRMSFERYLQIEFLDQIVQAANQRLHRLSNGQFHLIRSDRLEKRGKQSGLSLDVYDNYTGHNRDVKTLSGGEKFNASLSLALGMADVIQSHQGGISIETMFIDEGFGSLDEESLNKAIDTLIDLQQSGRLIGVISHVQELKQAIPAILEVKKTKEGYSKTEFVIK</sequence>
<evidence type="ECO:0000256" key="4">
    <source>
        <dbReference type="SAM" id="Coils"/>
    </source>
</evidence>
<dbReference type="GO" id="GO:0016887">
    <property type="term" value="F:ATP hydrolysis activity"/>
    <property type="evidence" value="ECO:0007669"/>
    <property type="project" value="InterPro"/>
</dbReference>
<dbReference type="Pfam" id="PF13476">
    <property type="entry name" value="AAA_23"/>
    <property type="match status" value="1"/>
</dbReference>
<keyword evidence="6" id="KW-0378">Hydrolase</keyword>
<dbReference type="SUPFAM" id="SSF52540">
    <property type="entry name" value="P-loop containing nucleoside triphosphate hydrolases"/>
    <property type="match status" value="2"/>
</dbReference>
<dbReference type="PANTHER" id="PTHR32114">
    <property type="entry name" value="ABC TRANSPORTER ABCH.3"/>
    <property type="match status" value="1"/>
</dbReference>
<keyword evidence="4" id="KW-0175">Coiled coil</keyword>
<organism evidence="6 7">
    <name type="scientific">Halalkalibacter nanhaiisediminis</name>
    <dbReference type="NCBI Taxonomy" id="688079"/>
    <lineage>
        <taxon>Bacteria</taxon>
        <taxon>Bacillati</taxon>
        <taxon>Bacillota</taxon>
        <taxon>Bacilli</taxon>
        <taxon>Bacillales</taxon>
        <taxon>Bacillaceae</taxon>
        <taxon>Halalkalibacter</taxon>
    </lineage>
</organism>
<keyword evidence="6" id="KW-0269">Exonuclease</keyword>
<feature type="coiled-coil region" evidence="4">
    <location>
        <begin position="335"/>
        <end position="372"/>
    </location>
</feature>
<proteinExistence type="inferred from homology"/>
<feature type="coiled-coil region" evidence="4">
    <location>
        <begin position="254"/>
        <end position="311"/>
    </location>
</feature>
<dbReference type="EMBL" id="VLKZ01000003">
    <property type="protein sequence ID" value="TWI58172.1"/>
    <property type="molecule type" value="Genomic_DNA"/>
</dbReference>
<protein>
    <recommendedName>
        <fullName evidence="3">Nuclease SbcCD subunit C</fullName>
    </recommendedName>
</protein>
<dbReference type="Pfam" id="PF13558">
    <property type="entry name" value="SbcC_Walker_B"/>
    <property type="match status" value="1"/>
</dbReference>
<keyword evidence="6" id="KW-0540">Nuclease</keyword>
<evidence type="ECO:0000259" key="5">
    <source>
        <dbReference type="Pfam" id="PF13476"/>
    </source>
</evidence>
<feature type="coiled-coil region" evidence="4">
    <location>
        <begin position="396"/>
        <end position="444"/>
    </location>
</feature>
<dbReference type="InterPro" id="IPR038729">
    <property type="entry name" value="Rad50/SbcC_AAA"/>
</dbReference>